<keyword evidence="1" id="KW-0812">Transmembrane</keyword>
<reference evidence="3" key="1">
    <citation type="submission" date="2016-10" db="EMBL/GenBank/DDBJ databases">
        <authorList>
            <person name="Varghese N."/>
            <person name="Submissions S."/>
        </authorList>
    </citation>
    <scope>NUCLEOTIDE SEQUENCE [LARGE SCALE GENOMIC DNA]</scope>
    <source>
        <strain evidence="3">DSM 26348</strain>
    </source>
</reference>
<name>A0A1I3P9C6_9PLAN</name>
<protein>
    <submittedName>
        <fullName evidence="2">Uncharacterized protein</fullName>
    </submittedName>
</protein>
<keyword evidence="1" id="KW-1133">Transmembrane helix</keyword>
<feature type="transmembrane region" description="Helical" evidence="1">
    <location>
        <begin position="75"/>
        <end position="96"/>
    </location>
</feature>
<keyword evidence="1" id="KW-0472">Membrane</keyword>
<dbReference type="EMBL" id="FOQD01000016">
    <property type="protein sequence ID" value="SFJ18125.1"/>
    <property type="molecule type" value="Genomic_DNA"/>
</dbReference>
<organism evidence="2 3">
    <name type="scientific">Planctomicrobium piriforme</name>
    <dbReference type="NCBI Taxonomy" id="1576369"/>
    <lineage>
        <taxon>Bacteria</taxon>
        <taxon>Pseudomonadati</taxon>
        <taxon>Planctomycetota</taxon>
        <taxon>Planctomycetia</taxon>
        <taxon>Planctomycetales</taxon>
        <taxon>Planctomycetaceae</taxon>
        <taxon>Planctomicrobium</taxon>
    </lineage>
</organism>
<gene>
    <name evidence="2" type="ORF">SAMN05421753_11678</name>
</gene>
<evidence type="ECO:0000256" key="1">
    <source>
        <dbReference type="SAM" id="Phobius"/>
    </source>
</evidence>
<keyword evidence="3" id="KW-1185">Reference proteome</keyword>
<dbReference type="Proteomes" id="UP000199518">
    <property type="component" value="Unassembled WGS sequence"/>
</dbReference>
<evidence type="ECO:0000313" key="3">
    <source>
        <dbReference type="Proteomes" id="UP000199518"/>
    </source>
</evidence>
<sequence length="180" mass="21123">MQDRRTEHSMFSPFEELEYLADYLPEEGEAVLITRESGELVCKPYAANDLRDGVDDAELYGLLVQSNERLNRRGLLPLWLAATVIFFSAIILHGILGLSWHRWYLIPGVTILTLYGSLFWIRVRRNRLFRSEILPVIMRELGRRRIRPYSLLAGVRQHGELRTLMDELIRWTPERQLPMT</sequence>
<accession>A0A1I3P9C6</accession>
<evidence type="ECO:0000313" key="2">
    <source>
        <dbReference type="EMBL" id="SFJ18125.1"/>
    </source>
</evidence>
<proteinExistence type="predicted"/>
<dbReference type="AlphaFoldDB" id="A0A1I3P9C6"/>
<dbReference type="STRING" id="1576369.SAMN05421753_11678"/>
<feature type="transmembrane region" description="Helical" evidence="1">
    <location>
        <begin position="102"/>
        <end position="121"/>
    </location>
</feature>